<sequence length="837" mass="97884">MVIMGGIYSCSPKKDAFINRNYQAVVTEYNVLFNGYNSLNEGVEALDNEYQDNYWEILPIERLQLSEAIILPGQESNAYFQKAEEKAVKAIQKHSMMFRNREKNPQIDEAYLLLGMARYYDQRFIPAQEAFNYILYKYPNSDKINQARVWREKVNLRLENEELAINNLKRLIKLERLQDQEYADAKATLAQAYINLQHKDSAVQELKIAATYTKKNDEKGRYNYIIGQLYLQLGIEDTAIMAFDKVIDLNRKSPRIYMINAHIQKAKLFDMRQGDKNVLLKTLTELEENRENRPYLDIIFRQIGEFYVENDSLEMAESYFNKSLRTNSSNKHLVALNYEAIGEMKFDEKAYKLAGSYYDSTLTNLDSNTKKFLSLKRKKDNLDQVISYETLVQTNDSILKLVSLGEDGRELYFEEVISKLIAKEEEEKKQKQEEEANKRRATQPDPFFRNPNAATDLSQQGESFYFYNDVTIAYGKNEFRRLWGERELTDNWRYSKTTVVPISDVVDLETKVDSHEVPKEQLYSVSYYEDQIPVRQGAIDTLVMDRNYALYQLGLLYRDKFAEYPLAIERLETLLVMQPEEKLKLPAEYNLYKLYTLLGNEKAAVYKNNIVTKYPESRYAQLLLNPNAIFENTENNPEQVYASIFKEFQDQEYESVIARCDQAVKDYHGEEIVPRFELLKASALGRLNGLRVFSEALNYIALNYPNTEEGKQAQETIDDVLPRLEMETFDESGKGDWKIVFRFNRGDDENIKLLEDRLTSILKEISYSHITFSEDVYSSQEIFVVLHGFQLKENALTVQKILNEHKKYRVNQTSFVISSPNYQIIQTHKNLDVYPLN</sequence>
<keyword evidence="1" id="KW-0802">TPR repeat</keyword>
<gene>
    <name evidence="4" type="ORF">W5A_00580</name>
</gene>
<dbReference type="SUPFAM" id="SSF48452">
    <property type="entry name" value="TPR-like"/>
    <property type="match status" value="2"/>
</dbReference>
<feature type="repeat" description="TPR" evidence="1">
    <location>
        <begin position="297"/>
        <end position="330"/>
    </location>
</feature>
<keyword evidence="2" id="KW-0175">Coiled coil</keyword>
<dbReference type="InterPro" id="IPR011990">
    <property type="entry name" value="TPR-like_helical_dom_sf"/>
</dbReference>
<feature type="repeat" description="TPR" evidence="1">
    <location>
        <begin position="220"/>
        <end position="253"/>
    </location>
</feature>
<dbReference type="Proteomes" id="UP000005938">
    <property type="component" value="Unassembled WGS sequence"/>
</dbReference>
<protein>
    <submittedName>
        <fullName evidence="4">Gliding motility protein spre</fullName>
    </submittedName>
</protein>
<evidence type="ECO:0000256" key="1">
    <source>
        <dbReference type="PROSITE-ProRule" id="PRU00339"/>
    </source>
</evidence>
<reference evidence="4 5" key="1">
    <citation type="journal article" date="2012" name="J. Bacteriol.">
        <title>Genome Sequence of the Halotolerant Bacterium Imtechella halotolerans K1T.</title>
        <authorList>
            <person name="Kumar S."/>
            <person name="Vikram S."/>
            <person name="Subramanian S."/>
            <person name="Raghava G.P."/>
            <person name="Pinnaka A.K."/>
        </authorList>
    </citation>
    <scope>NUCLEOTIDE SEQUENCE [LARGE SCALE GENOMIC DNA]</scope>
    <source>
        <strain evidence="4 5">K1</strain>
    </source>
</reference>
<dbReference type="InterPro" id="IPR019734">
    <property type="entry name" value="TPR_rpt"/>
</dbReference>
<dbReference type="PATRIC" id="fig|946077.3.peg.121"/>
<feature type="compositionally biased region" description="Basic and acidic residues" evidence="3">
    <location>
        <begin position="425"/>
        <end position="438"/>
    </location>
</feature>
<dbReference type="Gene3D" id="1.25.40.10">
    <property type="entry name" value="Tetratricopeptide repeat domain"/>
    <property type="match status" value="3"/>
</dbReference>
<evidence type="ECO:0000313" key="5">
    <source>
        <dbReference type="Proteomes" id="UP000005938"/>
    </source>
</evidence>
<dbReference type="STRING" id="946077.W5A_00580"/>
<organism evidence="4 5">
    <name type="scientific">Imtechella halotolerans K1</name>
    <dbReference type="NCBI Taxonomy" id="946077"/>
    <lineage>
        <taxon>Bacteria</taxon>
        <taxon>Pseudomonadati</taxon>
        <taxon>Bacteroidota</taxon>
        <taxon>Flavobacteriia</taxon>
        <taxon>Flavobacteriales</taxon>
        <taxon>Flavobacteriaceae</taxon>
        <taxon>Imtechella</taxon>
    </lineage>
</organism>
<evidence type="ECO:0000313" key="4">
    <source>
        <dbReference type="EMBL" id="EID76473.1"/>
    </source>
</evidence>
<evidence type="ECO:0000256" key="2">
    <source>
        <dbReference type="SAM" id="Coils"/>
    </source>
</evidence>
<feature type="coiled-coil region" evidence="2">
    <location>
        <begin position="151"/>
        <end position="178"/>
    </location>
</feature>
<dbReference type="PROSITE" id="PS50005">
    <property type="entry name" value="TPR"/>
    <property type="match status" value="2"/>
</dbReference>
<dbReference type="EMBL" id="AJJU01000002">
    <property type="protein sequence ID" value="EID76473.1"/>
    <property type="molecule type" value="Genomic_DNA"/>
</dbReference>
<evidence type="ECO:0000256" key="3">
    <source>
        <dbReference type="SAM" id="MobiDB-lite"/>
    </source>
</evidence>
<dbReference type="Pfam" id="PF13181">
    <property type="entry name" value="TPR_8"/>
    <property type="match status" value="1"/>
</dbReference>
<feature type="region of interest" description="Disordered" evidence="3">
    <location>
        <begin position="425"/>
        <end position="453"/>
    </location>
</feature>
<dbReference type="eggNOG" id="COG4783">
    <property type="taxonomic scope" value="Bacteria"/>
</dbReference>
<accession>I0WJA7</accession>
<dbReference type="SMART" id="SM00028">
    <property type="entry name" value="TPR"/>
    <property type="match status" value="4"/>
</dbReference>
<name>I0WJA7_9FLAO</name>
<dbReference type="AlphaFoldDB" id="I0WJA7"/>
<keyword evidence="5" id="KW-1185">Reference proteome</keyword>
<proteinExistence type="predicted"/>
<comment type="caution">
    <text evidence="4">The sequence shown here is derived from an EMBL/GenBank/DDBJ whole genome shotgun (WGS) entry which is preliminary data.</text>
</comment>
<dbReference type="OrthoDB" id="1522549at2"/>